<protein>
    <submittedName>
        <fullName evidence="1">Uncharacterized protein</fullName>
    </submittedName>
</protein>
<reference evidence="1 2" key="1">
    <citation type="journal article" date="2021" name="Nat. Commun.">
        <title>Genetic determinants of endophytism in the Arabidopsis root mycobiome.</title>
        <authorList>
            <person name="Mesny F."/>
            <person name="Miyauchi S."/>
            <person name="Thiergart T."/>
            <person name="Pickel B."/>
            <person name="Atanasova L."/>
            <person name="Karlsson M."/>
            <person name="Huettel B."/>
            <person name="Barry K.W."/>
            <person name="Haridas S."/>
            <person name="Chen C."/>
            <person name="Bauer D."/>
            <person name="Andreopoulos W."/>
            <person name="Pangilinan J."/>
            <person name="LaButti K."/>
            <person name="Riley R."/>
            <person name="Lipzen A."/>
            <person name="Clum A."/>
            <person name="Drula E."/>
            <person name="Henrissat B."/>
            <person name="Kohler A."/>
            <person name="Grigoriev I.V."/>
            <person name="Martin F.M."/>
            <person name="Hacquard S."/>
        </authorList>
    </citation>
    <scope>NUCLEOTIDE SEQUENCE [LARGE SCALE GENOMIC DNA]</scope>
    <source>
        <strain evidence="1 2">MPI-CAGE-CH-0241</strain>
    </source>
</reference>
<dbReference type="Proteomes" id="UP000777438">
    <property type="component" value="Unassembled WGS sequence"/>
</dbReference>
<gene>
    <name evidence="1" type="ORF">B0T10DRAFT_51315</name>
</gene>
<sequence>MSLEENLKITDDKDLNRGREDIHNVSMISLSSLSLSVHVSAGLLLPLSYPETHIGKPKTVAAGHDQRLHSCFFSSFISLLFAANLSRDSRLWLDHEATRARLHDVDAPLVPQSIGQHGREGLRDCGILSVVAAHEDPEGFQHSHMSKRVAEAGRGSTVPSVGAVTPALHQTRRSAPFISRSFLFPLPDSLSFLFISAPCPFSIGSELQAGWTEFAALLADRWHGTRGNTTDPTRLLWKNGSQTKS</sequence>
<proteinExistence type="predicted"/>
<organism evidence="1 2">
    <name type="scientific">Thelonectria olida</name>
    <dbReference type="NCBI Taxonomy" id="1576542"/>
    <lineage>
        <taxon>Eukaryota</taxon>
        <taxon>Fungi</taxon>
        <taxon>Dikarya</taxon>
        <taxon>Ascomycota</taxon>
        <taxon>Pezizomycotina</taxon>
        <taxon>Sordariomycetes</taxon>
        <taxon>Hypocreomycetidae</taxon>
        <taxon>Hypocreales</taxon>
        <taxon>Nectriaceae</taxon>
        <taxon>Thelonectria</taxon>
    </lineage>
</organism>
<evidence type="ECO:0000313" key="1">
    <source>
        <dbReference type="EMBL" id="KAH6889335.1"/>
    </source>
</evidence>
<name>A0A9P8W3H0_9HYPO</name>
<comment type="caution">
    <text evidence="1">The sequence shown here is derived from an EMBL/GenBank/DDBJ whole genome shotgun (WGS) entry which is preliminary data.</text>
</comment>
<dbReference type="AlphaFoldDB" id="A0A9P8W3H0"/>
<dbReference type="EMBL" id="JAGPYM010000011">
    <property type="protein sequence ID" value="KAH6889335.1"/>
    <property type="molecule type" value="Genomic_DNA"/>
</dbReference>
<evidence type="ECO:0000313" key="2">
    <source>
        <dbReference type="Proteomes" id="UP000777438"/>
    </source>
</evidence>
<accession>A0A9P8W3H0</accession>
<keyword evidence="2" id="KW-1185">Reference proteome</keyword>